<feature type="region of interest" description="Disordered" evidence="2">
    <location>
        <begin position="1428"/>
        <end position="1494"/>
    </location>
</feature>
<feature type="compositionally biased region" description="Polar residues" evidence="2">
    <location>
        <begin position="1707"/>
        <end position="1724"/>
    </location>
</feature>
<dbReference type="SUPFAM" id="SSF53335">
    <property type="entry name" value="S-adenosyl-L-methionine-dependent methyltransferases"/>
    <property type="match status" value="1"/>
</dbReference>
<feature type="compositionally biased region" description="Polar residues" evidence="2">
    <location>
        <begin position="1428"/>
        <end position="1443"/>
    </location>
</feature>
<feature type="region of interest" description="Disordered" evidence="2">
    <location>
        <begin position="295"/>
        <end position="323"/>
    </location>
</feature>
<protein>
    <submittedName>
        <fullName evidence="4">DNA methylase</fullName>
    </submittedName>
</protein>
<feature type="compositionally biased region" description="Polar residues" evidence="2">
    <location>
        <begin position="538"/>
        <end position="556"/>
    </location>
</feature>
<dbReference type="Gene3D" id="3.40.50.150">
    <property type="entry name" value="Vaccinia Virus protein VP39"/>
    <property type="match status" value="1"/>
</dbReference>
<dbReference type="InterPro" id="IPR029063">
    <property type="entry name" value="SAM-dependent_MTases_sf"/>
</dbReference>
<feature type="compositionally biased region" description="Basic and acidic residues" evidence="2">
    <location>
        <begin position="772"/>
        <end position="783"/>
    </location>
</feature>
<feature type="coiled-coil region" evidence="1">
    <location>
        <begin position="2831"/>
        <end position="2882"/>
    </location>
</feature>
<feature type="compositionally biased region" description="Basic and acidic residues" evidence="2">
    <location>
        <begin position="1473"/>
        <end position="1494"/>
    </location>
</feature>
<keyword evidence="4" id="KW-0489">Methyltransferase</keyword>
<feature type="compositionally biased region" description="Polar residues" evidence="2">
    <location>
        <begin position="755"/>
        <end position="771"/>
    </location>
</feature>
<dbReference type="Gene3D" id="3.40.50.300">
    <property type="entry name" value="P-loop containing nucleotide triphosphate hydrolases"/>
    <property type="match status" value="2"/>
</dbReference>
<feature type="region of interest" description="Disordered" evidence="2">
    <location>
        <begin position="4757"/>
        <end position="4786"/>
    </location>
</feature>
<dbReference type="InterPro" id="IPR041219">
    <property type="entry name" value="Phage_lysozyme2"/>
</dbReference>
<dbReference type="Gene3D" id="1.10.530.10">
    <property type="match status" value="1"/>
</dbReference>
<dbReference type="PANTHER" id="PTHR41313">
    <property type="entry name" value="ADENINE-SPECIFIC METHYLTRANSFERASE"/>
    <property type="match status" value="1"/>
</dbReference>
<feature type="region of interest" description="Disordered" evidence="2">
    <location>
        <begin position="532"/>
        <end position="648"/>
    </location>
</feature>
<feature type="compositionally biased region" description="Basic and acidic residues" evidence="2">
    <location>
        <begin position="1767"/>
        <end position="1811"/>
    </location>
</feature>
<dbReference type="InterPro" id="IPR052933">
    <property type="entry name" value="DNA_Protect_Modify"/>
</dbReference>
<feature type="compositionally biased region" description="Low complexity" evidence="2">
    <location>
        <begin position="557"/>
        <end position="574"/>
    </location>
</feature>
<dbReference type="InterPro" id="IPR027417">
    <property type="entry name" value="P-loop_NTPase"/>
</dbReference>
<feature type="compositionally biased region" description="Basic and acidic residues" evidence="2">
    <location>
        <begin position="1066"/>
        <end position="1087"/>
    </location>
</feature>
<feature type="coiled-coil region" evidence="1">
    <location>
        <begin position="3507"/>
        <end position="3562"/>
    </location>
</feature>
<evidence type="ECO:0000313" key="4">
    <source>
        <dbReference type="EMBL" id="DAD86180.1"/>
    </source>
</evidence>
<dbReference type="SUPFAM" id="SSF52540">
    <property type="entry name" value="P-loop containing nucleoside triphosphate hydrolases"/>
    <property type="match status" value="2"/>
</dbReference>
<feature type="domain" description="Helicase ATP-binding" evidence="3">
    <location>
        <begin position="2655"/>
        <end position="2989"/>
    </location>
</feature>
<accession>A0A8S5MVF3</accession>
<feature type="region of interest" description="Disordered" evidence="2">
    <location>
        <begin position="4722"/>
        <end position="4744"/>
    </location>
</feature>
<dbReference type="GO" id="GO:0008168">
    <property type="term" value="F:methyltransferase activity"/>
    <property type="evidence" value="ECO:0007669"/>
    <property type="project" value="UniProtKB-KW"/>
</dbReference>
<reference evidence="4" key="1">
    <citation type="journal article" date="2021" name="Proc. Natl. Acad. Sci. U.S.A.">
        <title>A Catalog of Tens of Thousands of Viruses from Human Metagenomes Reveals Hidden Associations with Chronic Diseases.</title>
        <authorList>
            <person name="Tisza M.J."/>
            <person name="Buck C.B."/>
        </authorList>
    </citation>
    <scope>NUCLEOTIDE SEQUENCE</scope>
    <source>
        <strain evidence="4">CtUL28</strain>
    </source>
</reference>
<proteinExistence type="predicted"/>
<dbReference type="CDD" id="cd02440">
    <property type="entry name" value="AdoMet_MTases"/>
    <property type="match status" value="1"/>
</dbReference>
<evidence type="ECO:0000256" key="1">
    <source>
        <dbReference type="SAM" id="Coils"/>
    </source>
</evidence>
<feature type="compositionally biased region" description="Basic and acidic residues" evidence="2">
    <location>
        <begin position="4757"/>
        <end position="4776"/>
    </location>
</feature>
<sequence length="4786" mass="525496">MAWDWLKDNNDEPNEFKPIDARGLLDGKEYHDYWTTKLHNGLANVPKSLLGAVESIPAMAARTRPAVMQELENDLDGTGLMDSDAYKEALGDVENQIKGTTAPIWEGARLGIKAAKDALPDANWESNVDESQLSYPKKIGGMIVENAPLMAAQLAAGIANPTLGVGLMAGSIAGDAYNDLTEKGVDPLTAGQAGWLDAAAQAPLEGVGEMGWLKAFRELGTEGAAKLMGKAFVKEGLTEAVQEFPDETIPYIAEHGSLDGFDWGQLASNAVDAGVVGGIYGGGFAGIGRAINGKAQASQQETGQDSADVDNGNGDTPSPSPAMHAMNRIVNELGIDPKAASGIVGGLMLESGGNTTDISPTAKNPKSGSYGIGQWLGSRQDDLMAFAEETGGDPNDLDTQISFLIHELKGSENGALQEIVKAQSPDEAGRLADKFYERSEGTDEIRNQKAANAQKIYDIFMNGGADPNVVFNGGKTGGSSVPNPKSAEDFLKDLEGTLPADTDEDVEKLNAIRKTIQGKNKKAQEELAAQYRWGENAPETSQDASESVMQGNVQAGNSGASKPVNSSSSVGSINKKPEQSIVTATPTVEGKPQAGNGEENKLSTVRTGSPRNEGTNLPAAPGTQTSTGAKSPVASSMQSTPLPASPTLRLPPANATVSKKENNAQVPQAKIEKARSNQKLKELVKQAFVDGDKDALSRLGAMQINPDILEAVKNDVLSAHQSPLTLPAAPIAPPPVKATVPTTATVAAGKTTPTNTEGESVPGTDSNVKSNISEKENSHENTEKNQPVHHSEENKNDNAKPEQSKPSESKDGKTPEGKNPVKNAPSKEAPSSGKKEAQPKSEQQKQGGDVAAVNDDADQDARDAAKTSKEIGAIDAKVSGKAKTYLRAINKCLIQHRAGGSTSAETIDRIHEILRGKLFAKLPESVKAKLNEYAEKKIEELKAFDKAHPFAEKEATRYEDSQFDDAKDTIDHIVDELDSGTITLDEAIEHANKIAGELEDMAFADTGTPVSHAADRVRDYFESMMAKEEKNVKSATVRTDDGKELKVSYRIVPAETLIASNTADFGKNENYPEKLQPRDRDRVSMKEQVDDMARDLRPEDLAESRSVNQGAPLVNQDNVVENGNGRTMAITRAYTTDGDAYKESSQKYKQYLVEHAEEYGYTREEVEAMQNPVLIRQRDASSDSLQDSIIHSTEGGMKMSASQQAKVDAEKISLKTLSLYDYDGSGDLTKRSNDDFVVSALNEIVDKSERDVVFNKDGTPSKAGIERVKSALAAYAYGDNALLERISESTDTEDQNIVKAFSAAAPQVAAIKAKLNKGDVSKDYDLPKLLSDVLGFYFKSKNDGKSIKFALDETSLFGDNSTIASVSGKNLARFIADNIRRPKAISDALVRMTKYIDGANEPGAALFSGSKMGFDEIVRTSVGLNASELSSASNPKSKNTTQPKESKESVFGSVEDADRDLEEAFGLTPKAGRTQEKTAPKPKEAKDEIHKNHKLVDDSDEAIHGYIDEFISKTRRLNAGFDPTILVPVFKICAAYTQRGITKFADFASKTIAALKAKGVKQKDIEPWLAPAWEAVKSFPDTGKKFDAKKLVVALKAVGARYESGLETADAIKDDIRSKYGDKAASTLNDYIDAALRGVQAYFNKGKDAEPAKKSEPSNAADKSGTDLIDYAFNQGGIIRKDVIQNMSPEDVDMVSKIFDGGDKSVDSPQENDTIEEGNSNVVSTKEDKDVRGRKSGSGRPVEVGGSGKSSTGGKGEQRTTRGNSETPDRDGGRERGPDAESAEPKNEGTGRSRELGRGQAEDGTRMERANGEGTSAGGTKKPVISPKADKVETDIAKGKVKDARDVPGNDYIAKPVPPDAKGASKTQRVDNNIAAIKLLKKIESENRMATPAEQEILAGYSGWGGLGSEMKSDAKRMAQLKELLTEEEYNAAERELLTAFYTPPFVISRMWELAEHLGFKGGRVLDPSCGVGSFFSLMPASLRERSTALQGVELSPIPARIAKQLYQSKKFKIDNQDYTKFDRGNGFYDLAITNVPFSNSVKAPVPAMRDSDGGVHKSLLIHDYYFAQTLDKVRPGGIIVFMTSSGTMDRKAGYDNALLRHLSSRAKLVGIVRLPNTLFAPSANVGTDIVVFRKLNEGENPDTVDATNGWTNGLTTIEAKDNEGRHTYTRINGYYEDNPNNIIGDPVLVRDRYGSRNVEFHTSSNAETDKKLGEAIARLPENVYVPREPVKINTPSHVKELVDAEDGQNVGDIIKGKDGQWGQVVIDDNGERKLKPFAKSAQAKVGTLKELSDSLNDVLAKQVDPDVSEVALSKAREKLNKQYDSFVRKYGYINDKTNVRQISGSPIAGRLLALEQKYKAGTKGKESTAEKAPILTERTAYPATDDLNISTTSDALASSLRKFGFADIKYMASVLGKSEDAIIKELGDRLFKDPVSEQYVPRDEYLSGNVRQKLAFAEDAARSEPEYARNVEALKAVIPADIEVEDIEIPLGSPILSVEDTQAFIDDLLGEPSAVVVRYNPVTTYWEVTTTPGYGRISAQAHEKYEIARASYDDRDNIGINTVISKILNTGKIESSNFKVKDDDSETVRKARAAAEVKAQTIVKDINEKLKEWILKTPEVKQRVGQSYNNKFNAVVPRHYDGSLLTFPWLNTAADMTPRVHQADAVWRTINEKAVLYAHCVGSGKTLTMQAAGLELRRMGLANKIVYCVPKNVVRQFEREFYQVCPSAKILVLDSSTLPDNITSIHYDVKPKMELREDRNGKKKLVAVKDADGVPIFEKVKVSDEEAKKREVRLAKRNAALNQILTHDWDAIIMSHETFQRLPMSDEYMMQFRTEELEKYKRALAEEQAEERQAGKKSKSLKNIQEKIAKLEGKLNALIAKKQAKDFESPSLEDLGIDQLFVDEADTFKNLEVMTKYGQVKGISESAADRSFDMLMKTRYLLHSPNAHGVVFATGTPISNSVVELYTMCRYLNDDSLKRLGVDSFDQFAKMFIDIGQTEVPAQDGSGYEYKTAVRGLRNAPECINLFKEFADVKMVEDLPYIAAARPKAKRVAVAIEESAWNKRFKKDIRARVAAIKSSGRKDPPMINSKSKESKAHFAKTGEYLQVADSPLLVADNLRKASLAPFIVDYSLTGVEGYGKVWACADKIYEEWKDSSDRHGAQLVFCDQSIPDRSSNDPNVYDALKSRLIELGIPESDIAFVQDAKTDKAQAALFEAVNEGRVRVLIGSTQKMGAGTNMQHKLVALHHLDCPWRPRDIEQREGRILRQGNENKEVRIYNYVTKGTYDENLWDTVNTKKNVINQLMIGDKSTRNADTSDVDGDNFEALIELANADPDTKRYRQVMSQLTELESAKTTFEKSQELSKRVLVTAPELIDKFKTAIESVKDDMATLEKTSSAKFSMKIGQAVYENKIEANKAFSKEKEHVAKEFAKIAHKYGVDNAKFKDVKIASARGLDIYVSGNNPSFKAGFASEALTVYAKGKDSYGAATPTAIGVWNAMQTQPAAKLKGYETELKKNESELAEAKESQGDTFKDDDKIKSLRAEQEELRKKIEEKAKRQRELDSIEPTPITLYESTSFGSYGLDVDDPDVYDIENNIRDGLVLSMRENNTDTGIVSFDKPGSWDKFKKKFIDKTNWAVYSNENVIEITASKKDLNDLYEAIENQEETKYSLFQGGKRISPEEMTKQTLSVFPNAQNIETHNNGVSFDLPNGSHVEVNFTDDTISVDRAKAQKDYGGTLTGNEKASGKVETVGKDALITLTMDSPDETISHEAMHLAWNLLTDRERNALLRTYGSEEGAAEGMREWKIRRKMKQGTIAGKIMQKISDMAHKLLSLFRENDQHVFQKLESGEIWERGNENNTAARNVKYKMNPINEAEKYLKSHKNFGEKAGSYIDRTFRPDLAKAKANPNISVNETAKKKGWGAVDTALNNTVRSPSRIKSPKTNYIWGLADTAQRELQELRGRWTHNFAGAIKNLNKEEKARYTDILWEEDMKQHVFSDEELREAGVSENVIKAHQKTRNLLGKIYNAVNAVYTSERVENFTYKTRKGAEKAQKELAKRPHTFVMHDIRETTKDGEPVFQVSIKTRGYKEIHSVMTSEELSALSKDKDVYIKARKQLDDGSFKVSYLAYNKPLTNMEGYMPHIFHGVLIVKKYTDADGNVKSKVVGSADTIEKAVVKADAMQKEEGGEFIIAPKEFSSDGEVENPLLLGDMDYFKLMENLSKGASLTLDEAREMTHATMKGRHVYYGAKRHRKGAEGFEKNAIWAIQHHIDSSSRYVALDPFKQKAISFFERAFGDYNKDWTGEAAFCKGYIDSVLGKPSRLETLANDFLRLFPWFKNEAIPARRMAGNLTGLTGVLKLGASLSSGFVNTLQLFNCVGYVGARKTAVGLKRALHPNAADKKILVASGVSEESGLALDSIGHITAEGTALSKVGNVINSVNNFLMKPFTLAEKTIRKATILAAYYKAIGDGLSKGEAIQYARDINRKVNFDYSVSDAPRIFRALQGTVIGDMALQFQKYGVKEMEVISDFLPILGNTATKQKLEFFIPYLLVSGIWNAFPFEDALLSLLKLLGFDDPEKEAKRAMMEWAGNNADRKALVNVANYGAGAIVGVDISQRVGLKGVVPETSNIVTGGPLGSTTVQLAKAVLNGDANGATKAISPALGNVYGAVAGYNTDSKGRKTVDYDTRDRIVRGLGFRTVKEANATDAQSIVYNYKEQKKNDRAKAKSEYLKDPSSSNRQKLKELGYSDKEIKALNDDKKSTRVERSQVGLSKEDKKKLKPVFDYVQ</sequence>
<feature type="compositionally biased region" description="Basic and acidic residues" evidence="2">
    <location>
        <begin position="789"/>
        <end position="816"/>
    </location>
</feature>
<dbReference type="EMBL" id="BK014996">
    <property type="protein sequence ID" value="DAD86180.1"/>
    <property type="molecule type" value="Genomic_DNA"/>
</dbReference>
<feature type="compositionally biased region" description="Basic and acidic residues" evidence="2">
    <location>
        <begin position="4722"/>
        <end position="4731"/>
    </location>
</feature>
<feature type="region of interest" description="Disordered" evidence="2">
    <location>
        <begin position="1065"/>
        <end position="1087"/>
    </location>
</feature>
<keyword evidence="1" id="KW-0175">Coiled coil</keyword>
<feature type="compositionally biased region" description="Polar residues" evidence="2">
    <location>
        <begin position="602"/>
        <end position="615"/>
    </location>
</feature>
<dbReference type="InterPro" id="IPR014001">
    <property type="entry name" value="Helicase_ATP-bd"/>
</dbReference>
<dbReference type="SMART" id="SM00487">
    <property type="entry name" value="DEXDc"/>
    <property type="match status" value="1"/>
</dbReference>
<dbReference type="GO" id="GO:0032259">
    <property type="term" value="P:methylation"/>
    <property type="evidence" value="ECO:0007669"/>
    <property type="project" value="UniProtKB-KW"/>
</dbReference>
<feature type="compositionally biased region" description="Basic and acidic residues" evidence="2">
    <location>
        <begin position="1828"/>
        <end position="1848"/>
    </location>
</feature>
<dbReference type="Pfam" id="PF18013">
    <property type="entry name" value="Phage_lysozyme2"/>
    <property type="match status" value="1"/>
</dbReference>
<feature type="compositionally biased region" description="Gly residues" evidence="2">
    <location>
        <begin position="1745"/>
        <end position="1755"/>
    </location>
</feature>
<dbReference type="Pfam" id="PF18763">
    <property type="entry name" value="ddrB-ParB"/>
    <property type="match status" value="1"/>
</dbReference>
<feature type="region of interest" description="Disordered" evidence="2">
    <location>
        <begin position="1697"/>
        <end position="1867"/>
    </location>
</feature>
<keyword evidence="4" id="KW-0808">Transferase</keyword>
<dbReference type="InterPro" id="IPR041398">
    <property type="entry name" value="DdrB_dom"/>
</dbReference>
<feature type="compositionally biased region" description="Polar residues" evidence="2">
    <location>
        <begin position="622"/>
        <end position="642"/>
    </location>
</feature>
<evidence type="ECO:0000259" key="3">
    <source>
        <dbReference type="SMART" id="SM00487"/>
    </source>
</evidence>
<organism evidence="4">
    <name type="scientific">Caudovirales sp. ctUL28</name>
    <dbReference type="NCBI Taxonomy" id="2826778"/>
    <lineage>
        <taxon>Viruses</taxon>
        <taxon>Duplodnaviria</taxon>
        <taxon>Heunggongvirae</taxon>
        <taxon>Uroviricota</taxon>
        <taxon>Caudoviricetes</taxon>
    </lineage>
</organism>
<evidence type="ECO:0000256" key="2">
    <source>
        <dbReference type="SAM" id="MobiDB-lite"/>
    </source>
</evidence>
<dbReference type="PANTHER" id="PTHR41313:SF1">
    <property type="entry name" value="DNA METHYLASE ADENINE-SPECIFIC DOMAIN-CONTAINING PROTEIN"/>
    <property type="match status" value="1"/>
</dbReference>
<feature type="compositionally biased region" description="Polar residues" evidence="2">
    <location>
        <begin position="295"/>
        <end position="305"/>
    </location>
</feature>
<feature type="compositionally biased region" description="Basic and acidic residues" evidence="2">
    <location>
        <begin position="833"/>
        <end position="843"/>
    </location>
</feature>
<name>A0A8S5MVF3_9CAUD</name>
<feature type="region of interest" description="Disordered" evidence="2">
    <location>
        <begin position="746"/>
        <end position="852"/>
    </location>
</feature>